<dbReference type="AlphaFoldDB" id="A0A4C1VQJ4"/>
<evidence type="ECO:0000313" key="2">
    <source>
        <dbReference type="Proteomes" id="UP000299102"/>
    </source>
</evidence>
<protein>
    <submittedName>
        <fullName evidence="1">Uncharacterized protein</fullName>
    </submittedName>
</protein>
<gene>
    <name evidence="1" type="ORF">EVAR_33680_1</name>
</gene>
<accession>A0A4C1VQJ4</accession>
<sequence length="149" mass="16832">MKADYGRSRLKVVEMRLLRSMCGVSWKDRCRNSNIRERYGLEEGVVTRIETDSTEVTGIVCCNSIAIRQFGTIMEHNAGDRPEEYEIAHTCRRRSRPKPRLLAPSRSSPATRDICLRVDLNYTKQTRVCPTRLTVIGQVASGIKVTCGG</sequence>
<evidence type="ECO:0000313" key="1">
    <source>
        <dbReference type="EMBL" id="GBP40104.1"/>
    </source>
</evidence>
<reference evidence="1 2" key="1">
    <citation type="journal article" date="2019" name="Commun. Biol.">
        <title>The bagworm genome reveals a unique fibroin gene that provides high tensile strength.</title>
        <authorList>
            <person name="Kono N."/>
            <person name="Nakamura H."/>
            <person name="Ohtoshi R."/>
            <person name="Tomita M."/>
            <person name="Numata K."/>
            <person name="Arakawa K."/>
        </authorList>
    </citation>
    <scope>NUCLEOTIDE SEQUENCE [LARGE SCALE GENOMIC DNA]</scope>
</reference>
<dbReference type="OrthoDB" id="425681at2759"/>
<dbReference type="Proteomes" id="UP000299102">
    <property type="component" value="Unassembled WGS sequence"/>
</dbReference>
<comment type="caution">
    <text evidence="1">The sequence shown here is derived from an EMBL/GenBank/DDBJ whole genome shotgun (WGS) entry which is preliminary data.</text>
</comment>
<keyword evidence="2" id="KW-1185">Reference proteome</keyword>
<dbReference type="EMBL" id="BGZK01000376">
    <property type="protein sequence ID" value="GBP40104.1"/>
    <property type="molecule type" value="Genomic_DNA"/>
</dbReference>
<organism evidence="1 2">
    <name type="scientific">Eumeta variegata</name>
    <name type="common">Bagworm moth</name>
    <name type="synonym">Eumeta japonica</name>
    <dbReference type="NCBI Taxonomy" id="151549"/>
    <lineage>
        <taxon>Eukaryota</taxon>
        <taxon>Metazoa</taxon>
        <taxon>Ecdysozoa</taxon>
        <taxon>Arthropoda</taxon>
        <taxon>Hexapoda</taxon>
        <taxon>Insecta</taxon>
        <taxon>Pterygota</taxon>
        <taxon>Neoptera</taxon>
        <taxon>Endopterygota</taxon>
        <taxon>Lepidoptera</taxon>
        <taxon>Glossata</taxon>
        <taxon>Ditrysia</taxon>
        <taxon>Tineoidea</taxon>
        <taxon>Psychidae</taxon>
        <taxon>Oiketicinae</taxon>
        <taxon>Eumeta</taxon>
    </lineage>
</organism>
<name>A0A4C1VQJ4_EUMVA</name>
<proteinExistence type="predicted"/>